<organism evidence="1 2">
    <name type="scientific">Aneurinibacillus migulanus</name>
    <name type="common">Bacillus migulanus</name>
    <dbReference type="NCBI Taxonomy" id="47500"/>
    <lineage>
        <taxon>Bacteria</taxon>
        <taxon>Bacillati</taxon>
        <taxon>Bacillota</taxon>
        <taxon>Bacilli</taxon>
        <taxon>Bacillales</taxon>
        <taxon>Paenibacillaceae</taxon>
        <taxon>Aneurinibacillus group</taxon>
        <taxon>Aneurinibacillus</taxon>
    </lineage>
</organism>
<dbReference type="AlphaFoldDB" id="A0A1G8HGH1"/>
<protein>
    <submittedName>
        <fullName evidence="1">Uncharacterized protein</fullName>
    </submittedName>
</protein>
<gene>
    <name evidence="1" type="ORF">SAMN04487909_101389</name>
</gene>
<dbReference type="EMBL" id="FNED01000001">
    <property type="protein sequence ID" value="SDI05758.1"/>
    <property type="molecule type" value="Genomic_DNA"/>
</dbReference>
<sequence length="41" mass="4945">MQPKFEISSNLGFFILLETLMDIYRKFVKTISHYIYQNEAD</sequence>
<evidence type="ECO:0000313" key="2">
    <source>
        <dbReference type="Proteomes" id="UP000182836"/>
    </source>
</evidence>
<evidence type="ECO:0000313" key="1">
    <source>
        <dbReference type="EMBL" id="SDI05758.1"/>
    </source>
</evidence>
<reference evidence="1 2" key="1">
    <citation type="submission" date="2016-10" db="EMBL/GenBank/DDBJ databases">
        <authorList>
            <person name="de Groot N.N."/>
        </authorList>
    </citation>
    <scope>NUCLEOTIDE SEQUENCE [LARGE SCALE GENOMIC DNA]</scope>
    <source>
        <strain evidence="1 2">DSM 2895</strain>
    </source>
</reference>
<name>A0A1G8HGH1_ANEMI</name>
<accession>A0A1G8HGH1</accession>
<dbReference type="Proteomes" id="UP000182836">
    <property type="component" value="Unassembled WGS sequence"/>
</dbReference>
<proteinExistence type="predicted"/>